<feature type="transmembrane region" description="Helical" evidence="1">
    <location>
        <begin position="275"/>
        <end position="296"/>
    </location>
</feature>
<dbReference type="Proteomes" id="UP001201812">
    <property type="component" value="Unassembled WGS sequence"/>
</dbReference>
<keyword evidence="3" id="KW-1185">Reference proteome</keyword>
<evidence type="ECO:0000313" key="3">
    <source>
        <dbReference type="Proteomes" id="UP001201812"/>
    </source>
</evidence>
<protein>
    <recommendedName>
        <fullName evidence="4">G protein-coupled receptor</fullName>
    </recommendedName>
</protein>
<evidence type="ECO:0000256" key="1">
    <source>
        <dbReference type="SAM" id="Phobius"/>
    </source>
</evidence>
<feature type="transmembrane region" description="Helical" evidence="1">
    <location>
        <begin position="236"/>
        <end position="255"/>
    </location>
</feature>
<dbReference type="Gene3D" id="1.20.1070.10">
    <property type="entry name" value="Rhodopsin 7-helix transmembrane proteins"/>
    <property type="match status" value="1"/>
</dbReference>
<sequence length="323" mass="36097">METSARSFTATEKLIGGLILLLLSILFTIFYIYTLIALYRVSKKNSTFILFFSQGIAHILILPQFIWLSLEVLSSTKTPLSNISEALILQLPTLVSQAHIILIPLNRAHAVFFPLSYEKFWTRRFSLTSALLSWICGFSLAIYSVYGVQAPDSVFGSHDAEKISLSSLVTNSDPKLAEAFALQHFFGRYIYMIAAGTAVSIYAITVIKIIWEKCVQACNPSFNSSSHFRRQMNARVRLFFLCFITFIPNILMTLQNYLIRVPAPYGDLIITLEEILSISIDPFVLVALSSLVRAALPGAKRFKCLAKKTGSVVHISAITSNYV</sequence>
<keyword evidence="1" id="KW-0472">Membrane</keyword>
<proteinExistence type="predicted"/>
<evidence type="ECO:0008006" key="4">
    <source>
        <dbReference type="Google" id="ProtNLM"/>
    </source>
</evidence>
<feature type="transmembrane region" description="Helical" evidence="1">
    <location>
        <begin position="48"/>
        <end position="67"/>
    </location>
</feature>
<accession>A0AAD4QST4</accession>
<feature type="transmembrane region" description="Helical" evidence="1">
    <location>
        <begin position="189"/>
        <end position="211"/>
    </location>
</feature>
<feature type="transmembrane region" description="Helical" evidence="1">
    <location>
        <begin position="87"/>
        <end position="105"/>
    </location>
</feature>
<feature type="transmembrane region" description="Helical" evidence="1">
    <location>
        <begin position="125"/>
        <end position="146"/>
    </location>
</feature>
<reference evidence="2" key="1">
    <citation type="submission" date="2022-01" db="EMBL/GenBank/DDBJ databases">
        <title>Genome Sequence Resource for Two Populations of Ditylenchus destructor, the Migratory Endoparasitic Phytonematode.</title>
        <authorList>
            <person name="Zhang H."/>
            <person name="Lin R."/>
            <person name="Xie B."/>
        </authorList>
    </citation>
    <scope>NUCLEOTIDE SEQUENCE</scope>
    <source>
        <strain evidence="2">BazhouSP</strain>
    </source>
</reference>
<comment type="caution">
    <text evidence="2">The sequence shown here is derived from an EMBL/GenBank/DDBJ whole genome shotgun (WGS) entry which is preliminary data.</text>
</comment>
<evidence type="ECO:0000313" key="2">
    <source>
        <dbReference type="EMBL" id="KAI1691391.1"/>
    </source>
</evidence>
<name>A0AAD4QST4_9BILA</name>
<gene>
    <name evidence="2" type="ORF">DdX_21915</name>
</gene>
<keyword evidence="1" id="KW-1133">Transmembrane helix</keyword>
<dbReference type="SUPFAM" id="SSF81321">
    <property type="entry name" value="Family A G protein-coupled receptor-like"/>
    <property type="match status" value="1"/>
</dbReference>
<dbReference type="AlphaFoldDB" id="A0AAD4QST4"/>
<keyword evidence="1" id="KW-0812">Transmembrane</keyword>
<dbReference type="EMBL" id="JAKKPZ010000942">
    <property type="protein sequence ID" value="KAI1691391.1"/>
    <property type="molecule type" value="Genomic_DNA"/>
</dbReference>
<organism evidence="2 3">
    <name type="scientific">Ditylenchus destructor</name>
    <dbReference type="NCBI Taxonomy" id="166010"/>
    <lineage>
        <taxon>Eukaryota</taxon>
        <taxon>Metazoa</taxon>
        <taxon>Ecdysozoa</taxon>
        <taxon>Nematoda</taxon>
        <taxon>Chromadorea</taxon>
        <taxon>Rhabditida</taxon>
        <taxon>Tylenchina</taxon>
        <taxon>Tylenchomorpha</taxon>
        <taxon>Sphaerularioidea</taxon>
        <taxon>Anguinidae</taxon>
        <taxon>Anguininae</taxon>
        <taxon>Ditylenchus</taxon>
    </lineage>
</organism>
<feature type="transmembrane region" description="Helical" evidence="1">
    <location>
        <begin position="14"/>
        <end position="36"/>
    </location>
</feature>